<organism evidence="2 3">
    <name type="scientific">Dermacoccus abyssi</name>
    <dbReference type="NCBI Taxonomy" id="322596"/>
    <lineage>
        <taxon>Bacteria</taxon>
        <taxon>Bacillati</taxon>
        <taxon>Actinomycetota</taxon>
        <taxon>Actinomycetes</taxon>
        <taxon>Micrococcales</taxon>
        <taxon>Dermacoccaceae</taxon>
        <taxon>Dermacoccus</taxon>
    </lineage>
</organism>
<accession>A0ABX5Z8X8</accession>
<dbReference type="CDD" id="cd02440">
    <property type="entry name" value="AdoMet_MTases"/>
    <property type="match status" value="1"/>
</dbReference>
<dbReference type="InterPro" id="IPR013216">
    <property type="entry name" value="Methyltransf_11"/>
</dbReference>
<dbReference type="SUPFAM" id="SSF53335">
    <property type="entry name" value="S-adenosyl-L-methionine-dependent methyltransferases"/>
    <property type="match status" value="1"/>
</dbReference>
<dbReference type="Proteomes" id="UP000323565">
    <property type="component" value="Chromosome"/>
</dbReference>
<feature type="domain" description="Methyltransferase type 11" evidence="1">
    <location>
        <begin position="53"/>
        <end position="147"/>
    </location>
</feature>
<dbReference type="InterPro" id="IPR050508">
    <property type="entry name" value="Methyltransf_Superfamily"/>
</dbReference>
<reference evidence="2 3" key="1">
    <citation type="submission" date="2019-08" db="EMBL/GenBank/DDBJ databases">
        <title>Dermacoccus abyssi strain HZAU 226, whole genome Nanopore sequencing project.</title>
        <authorList>
            <person name="Guo A."/>
            <person name="Zhang X."/>
            <person name="Ruan Y."/>
            <person name="Liu W."/>
            <person name="Chen Q."/>
            <person name="Gu L."/>
        </authorList>
    </citation>
    <scope>NUCLEOTIDE SEQUENCE [LARGE SCALE GENOMIC DNA]</scope>
    <source>
        <strain evidence="2 3">HZAU 226</strain>
    </source>
</reference>
<evidence type="ECO:0000313" key="2">
    <source>
        <dbReference type="EMBL" id="QEH93397.1"/>
    </source>
</evidence>
<sequence length="284" mass="29444">MSPPRADAATSARTWSSVGEGYRRSFATLCAGPVPTLLAHVAPAMERRSAVLLDVGSGTGTVARAAAGRGWRVLALDPEADMASMTRDALNASDEAARVMRAGLPNLPVTSAGVDAVVANFVVNHVADPRAALGEAARVVRPGGLLALTIWTPGSAGWADLVGAAFEAADATSPPSAQLPEHLDFERSPEGLADITRAAGLSVVVKERTTWRWRVSPDDLWAGISSGVAAAGARYLAQTPDVRRAVQEHFVRLAATEAHDGLLNFASEATLVVATKPSAPLTST</sequence>
<keyword evidence="2" id="KW-0808">Transferase</keyword>
<name>A0ABX5Z8X8_9MICO</name>
<dbReference type="GO" id="GO:0032259">
    <property type="term" value="P:methylation"/>
    <property type="evidence" value="ECO:0007669"/>
    <property type="project" value="UniProtKB-KW"/>
</dbReference>
<evidence type="ECO:0000313" key="3">
    <source>
        <dbReference type="Proteomes" id="UP000323565"/>
    </source>
</evidence>
<dbReference type="PANTHER" id="PTHR42912">
    <property type="entry name" value="METHYLTRANSFERASE"/>
    <property type="match status" value="1"/>
</dbReference>
<keyword evidence="2" id="KW-0489">Methyltransferase</keyword>
<keyword evidence="3" id="KW-1185">Reference proteome</keyword>
<proteinExistence type="predicted"/>
<dbReference type="GO" id="GO:0008168">
    <property type="term" value="F:methyltransferase activity"/>
    <property type="evidence" value="ECO:0007669"/>
    <property type="project" value="UniProtKB-KW"/>
</dbReference>
<dbReference type="EMBL" id="CP043031">
    <property type="protein sequence ID" value="QEH93397.1"/>
    <property type="molecule type" value="Genomic_DNA"/>
</dbReference>
<dbReference type="Gene3D" id="3.40.50.150">
    <property type="entry name" value="Vaccinia Virus protein VP39"/>
    <property type="match status" value="1"/>
</dbReference>
<evidence type="ECO:0000259" key="1">
    <source>
        <dbReference type="Pfam" id="PF08241"/>
    </source>
</evidence>
<protein>
    <submittedName>
        <fullName evidence="2">Class I SAM-dependent methyltransferase</fullName>
    </submittedName>
</protein>
<dbReference type="InterPro" id="IPR029063">
    <property type="entry name" value="SAM-dependent_MTases_sf"/>
</dbReference>
<gene>
    <name evidence="2" type="ORF">FV141_07580</name>
</gene>
<dbReference type="Pfam" id="PF08241">
    <property type="entry name" value="Methyltransf_11"/>
    <property type="match status" value="1"/>
</dbReference>